<dbReference type="AlphaFoldDB" id="A0A0R3U1T9"/>
<organism evidence="3">
    <name type="scientific">Mesocestoides corti</name>
    <name type="common">Flatworm</name>
    <dbReference type="NCBI Taxonomy" id="53468"/>
    <lineage>
        <taxon>Eukaryota</taxon>
        <taxon>Metazoa</taxon>
        <taxon>Spiralia</taxon>
        <taxon>Lophotrochozoa</taxon>
        <taxon>Platyhelminthes</taxon>
        <taxon>Cestoda</taxon>
        <taxon>Eucestoda</taxon>
        <taxon>Cyclophyllidea</taxon>
        <taxon>Mesocestoididae</taxon>
        <taxon>Mesocestoides</taxon>
    </lineage>
</organism>
<dbReference type="WBParaSite" id="MCOS_0000035901-mRNA-1">
    <property type="protein sequence ID" value="MCOS_0000035901-mRNA-1"/>
    <property type="gene ID" value="MCOS_0000035901"/>
</dbReference>
<reference evidence="3" key="1">
    <citation type="submission" date="2017-02" db="UniProtKB">
        <authorList>
            <consortium name="WormBaseParasite"/>
        </authorList>
    </citation>
    <scope>IDENTIFICATION</scope>
</reference>
<evidence type="ECO:0000313" key="2">
    <source>
        <dbReference type="Proteomes" id="UP000267029"/>
    </source>
</evidence>
<evidence type="ECO:0000313" key="3">
    <source>
        <dbReference type="WBParaSite" id="MCOS_0000035901-mRNA-1"/>
    </source>
</evidence>
<proteinExistence type="predicted"/>
<sequence>MWESGNGVANVPFCSQYAPLCGHPVRVLVTTNQPSTLRTHYPFFFQSLSSGRVFVNAFCFNSHAFPDSAAVWHHSSGDISQCLGSTWLESSSPHLECRNGMWEGGVGGLSSTFDAPQVGAQYASYPTPRRNSCLRRLEAEKEEEEEEEEAMVH</sequence>
<accession>A0A0R3U1T9</accession>
<gene>
    <name evidence="1" type="ORF">MCOS_LOCUS360</name>
</gene>
<keyword evidence="2" id="KW-1185">Reference proteome</keyword>
<protein>
    <submittedName>
        <fullName evidence="1 3">Uncharacterized protein</fullName>
    </submittedName>
</protein>
<name>A0A0R3U1T9_MESCO</name>
<dbReference type="Proteomes" id="UP000267029">
    <property type="component" value="Unassembled WGS sequence"/>
</dbReference>
<reference evidence="1 2" key="2">
    <citation type="submission" date="2018-10" db="EMBL/GenBank/DDBJ databases">
        <authorList>
            <consortium name="Pathogen Informatics"/>
        </authorList>
    </citation>
    <scope>NUCLEOTIDE SEQUENCE [LARGE SCALE GENOMIC DNA]</scope>
</reference>
<evidence type="ECO:0000313" key="1">
    <source>
        <dbReference type="EMBL" id="VDD74357.1"/>
    </source>
</evidence>
<dbReference type="EMBL" id="UXSR01000029">
    <property type="protein sequence ID" value="VDD74357.1"/>
    <property type="molecule type" value="Genomic_DNA"/>
</dbReference>